<feature type="region of interest" description="Disordered" evidence="13">
    <location>
        <begin position="429"/>
        <end position="448"/>
    </location>
</feature>
<dbReference type="FunFam" id="1.10.510.10:FF:000279">
    <property type="entry name" value="Non-specific serine/threonine protein kinase"/>
    <property type="match status" value="1"/>
</dbReference>
<keyword evidence="7" id="KW-0418">Kinase</keyword>
<proteinExistence type="inferred from homology"/>
<evidence type="ECO:0000256" key="5">
    <source>
        <dbReference type="ARBA" id="ARBA00022679"/>
    </source>
</evidence>
<protein>
    <recommendedName>
        <fullName evidence="3">non-specific serine/threonine protein kinase</fullName>
        <ecNumber evidence="3">2.7.11.1</ecNumber>
    </recommendedName>
</protein>
<evidence type="ECO:0000259" key="14">
    <source>
        <dbReference type="PROSITE" id="PS50011"/>
    </source>
</evidence>
<evidence type="ECO:0000256" key="10">
    <source>
        <dbReference type="ARBA" id="ARBA00048679"/>
    </source>
</evidence>
<dbReference type="Gene3D" id="1.10.510.10">
    <property type="entry name" value="Transferase(Phosphotransferase) domain 1"/>
    <property type="match status" value="1"/>
</dbReference>
<dbReference type="InterPro" id="IPR000719">
    <property type="entry name" value="Prot_kinase_dom"/>
</dbReference>
<dbReference type="GO" id="GO:0007165">
    <property type="term" value="P:signal transduction"/>
    <property type="evidence" value="ECO:0007669"/>
    <property type="project" value="InterPro"/>
</dbReference>
<dbReference type="InterPro" id="IPR018451">
    <property type="entry name" value="NAF/FISL_domain"/>
</dbReference>
<evidence type="ECO:0000313" key="17">
    <source>
        <dbReference type="Proteomes" id="UP001443914"/>
    </source>
</evidence>
<dbReference type="Proteomes" id="UP001443914">
    <property type="component" value="Unassembled WGS sequence"/>
</dbReference>
<dbReference type="Pfam" id="PF00069">
    <property type="entry name" value="Pkinase"/>
    <property type="match status" value="1"/>
</dbReference>
<evidence type="ECO:0000256" key="9">
    <source>
        <dbReference type="ARBA" id="ARBA00047899"/>
    </source>
</evidence>
<evidence type="ECO:0000256" key="13">
    <source>
        <dbReference type="SAM" id="MobiDB-lite"/>
    </source>
</evidence>
<dbReference type="PANTHER" id="PTHR43895">
    <property type="entry name" value="CALCIUM/CALMODULIN-DEPENDENT PROTEIN KINASE KINASE-RELATED"/>
    <property type="match status" value="1"/>
</dbReference>
<dbReference type="AlphaFoldDB" id="A0AAW1KWF2"/>
<feature type="domain" description="Protein kinase" evidence="14">
    <location>
        <begin position="21"/>
        <end position="273"/>
    </location>
</feature>
<feature type="binding site" evidence="11">
    <location>
        <position position="50"/>
    </location>
    <ligand>
        <name>ATP</name>
        <dbReference type="ChEBI" id="CHEBI:30616"/>
    </ligand>
</feature>
<keyword evidence="5" id="KW-0808">Transferase</keyword>
<dbReference type="CDD" id="cd12195">
    <property type="entry name" value="CIPK_C"/>
    <property type="match status" value="1"/>
</dbReference>
<comment type="similarity">
    <text evidence="2">Belongs to the protein kinase superfamily. CAMK Ser/Thr protein kinase family. SNF1 subfamily.</text>
</comment>
<evidence type="ECO:0000256" key="1">
    <source>
        <dbReference type="ARBA" id="ARBA00001936"/>
    </source>
</evidence>
<sequence length="448" mass="51316">MSEIQEETPSTPEITTLFGKYELGRLLGYGAFAKVYRARNVNTGQSVAVKIVSKIKVEKKNMATHLKREVSVMQRLRHPNIIRIIEVLATKTEVYIVMEYAKGGELFDKVAKGRFSENLGRRYFQQLISAVGYCHSRGVFHRDLKPENLLLDENWDLKITDFGLSAVKTETNTMLRTVCGTPAYVAPEVLAEKGYFGEKIDVWSCGIILFVLTAGYLPFNDTNLMRLYKKIYKGQFKCPKWMSTELKQLLRRLLDINPETRITIEEIINDSWFNKGYKPINLRFYDDDWEKKEEGDVNEEGNNSRFLNTFDLISFSPGFNLSGLFMDRKGENGRETFLSMEMAERVVERVEEAAHEVESPRVVVERGKMGTRVRLEGQNGNFGLVVEVHRLTEELAMVEVQWRETVVGSSYEYWKEKLRPKISDLIYQSSHSGSSQLTPSRSGCSGVG</sequence>
<dbReference type="SMART" id="SM00220">
    <property type="entry name" value="S_TKc"/>
    <property type="match status" value="1"/>
</dbReference>
<reference evidence="16" key="1">
    <citation type="submission" date="2024-03" db="EMBL/GenBank/DDBJ databases">
        <title>WGS assembly of Saponaria officinalis var. Norfolk2.</title>
        <authorList>
            <person name="Jenkins J."/>
            <person name="Shu S."/>
            <person name="Grimwood J."/>
            <person name="Barry K."/>
            <person name="Goodstein D."/>
            <person name="Schmutz J."/>
            <person name="Leebens-Mack J."/>
            <person name="Osbourn A."/>
        </authorList>
    </citation>
    <scope>NUCLEOTIDE SEQUENCE [LARGE SCALE GENOMIC DNA]</scope>
    <source>
        <strain evidence="16">JIC</strain>
    </source>
</reference>
<evidence type="ECO:0000256" key="11">
    <source>
        <dbReference type="PROSITE-ProRule" id="PRU10141"/>
    </source>
</evidence>
<keyword evidence="4 12" id="KW-0723">Serine/threonine-protein kinase</keyword>
<evidence type="ECO:0000256" key="8">
    <source>
        <dbReference type="ARBA" id="ARBA00022840"/>
    </source>
</evidence>
<name>A0AAW1KWF2_SAPOF</name>
<dbReference type="GO" id="GO:0005524">
    <property type="term" value="F:ATP binding"/>
    <property type="evidence" value="ECO:0007669"/>
    <property type="project" value="UniProtKB-UniRule"/>
</dbReference>
<comment type="caution">
    <text evidence="16">The sequence shown here is derived from an EMBL/GenBank/DDBJ whole genome shotgun (WGS) entry which is preliminary data.</text>
</comment>
<evidence type="ECO:0000313" key="16">
    <source>
        <dbReference type="EMBL" id="KAK9723664.1"/>
    </source>
</evidence>
<keyword evidence="17" id="KW-1185">Reference proteome</keyword>
<dbReference type="EMBL" id="JBDFQZ010000005">
    <property type="protein sequence ID" value="KAK9723664.1"/>
    <property type="molecule type" value="Genomic_DNA"/>
</dbReference>
<accession>A0AAW1KWF2</accession>
<evidence type="ECO:0000259" key="15">
    <source>
        <dbReference type="PROSITE" id="PS50816"/>
    </source>
</evidence>
<dbReference type="InterPro" id="IPR008271">
    <property type="entry name" value="Ser/Thr_kinase_AS"/>
</dbReference>
<dbReference type="PROSITE" id="PS00108">
    <property type="entry name" value="PROTEIN_KINASE_ST"/>
    <property type="match status" value="1"/>
</dbReference>
<feature type="domain" description="NAF" evidence="15">
    <location>
        <begin position="302"/>
        <end position="326"/>
    </location>
</feature>
<comment type="cofactor">
    <cofactor evidence="1">
        <name>Mn(2+)</name>
        <dbReference type="ChEBI" id="CHEBI:29035"/>
    </cofactor>
</comment>
<dbReference type="InterPro" id="IPR004041">
    <property type="entry name" value="NAF_dom"/>
</dbReference>
<dbReference type="FunFam" id="3.30.200.20:FF:000042">
    <property type="entry name" value="Aurora kinase A"/>
    <property type="match status" value="1"/>
</dbReference>
<dbReference type="PANTHER" id="PTHR43895:SF160">
    <property type="entry name" value="CBL-INTERACTING SERINE_THREONINE-PROTEIN KINASE 14"/>
    <property type="match status" value="1"/>
</dbReference>
<dbReference type="PROSITE" id="PS00107">
    <property type="entry name" value="PROTEIN_KINASE_ATP"/>
    <property type="match status" value="1"/>
</dbReference>
<dbReference type="SUPFAM" id="SSF56112">
    <property type="entry name" value="Protein kinase-like (PK-like)"/>
    <property type="match status" value="1"/>
</dbReference>
<dbReference type="GO" id="GO:0004674">
    <property type="term" value="F:protein serine/threonine kinase activity"/>
    <property type="evidence" value="ECO:0007669"/>
    <property type="project" value="UniProtKB-KW"/>
</dbReference>
<dbReference type="EC" id="2.7.11.1" evidence="3"/>
<evidence type="ECO:0000256" key="12">
    <source>
        <dbReference type="RuleBase" id="RU000304"/>
    </source>
</evidence>
<dbReference type="Gene3D" id="3.30.310.80">
    <property type="entry name" value="Kinase associated domain 1, KA1"/>
    <property type="match status" value="1"/>
</dbReference>
<comment type="catalytic activity">
    <reaction evidence="10">
        <text>L-seryl-[protein] + ATP = O-phospho-L-seryl-[protein] + ADP + H(+)</text>
        <dbReference type="Rhea" id="RHEA:17989"/>
        <dbReference type="Rhea" id="RHEA-COMP:9863"/>
        <dbReference type="Rhea" id="RHEA-COMP:11604"/>
        <dbReference type="ChEBI" id="CHEBI:15378"/>
        <dbReference type="ChEBI" id="CHEBI:29999"/>
        <dbReference type="ChEBI" id="CHEBI:30616"/>
        <dbReference type="ChEBI" id="CHEBI:83421"/>
        <dbReference type="ChEBI" id="CHEBI:456216"/>
        <dbReference type="EC" id="2.7.11.1"/>
    </reaction>
</comment>
<evidence type="ECO:0000256" key="7">
    <source>
        <dbReference type="ARBA" id="ARBA00022777"/>
    </source>
</evidence>
<evidence type="ECO:0000256" key="6">
    <source>
        <dbReference type="ARBA" id="ARBA00022741"/>
    </source>
</evidence>
<keyword evidence="8 11" id="KW-0067">ATP-binding</keyword>
<evidence type="ECO:0000256" key="3">
    <source>
        <dbReference type="ARBA" id="ARBA00012513"/>
    </source>
</evidence>
<dbReference type="InterPro" id="IPR017441">
    <property type="entry name" value="Protein_kinase_ATP_BS"/>
</dbReference>
<keyword evidence="6 11" id="KW-0547">Nucleotide-binding</keyword>
<organism evidence="16 17">
    <name type="scientific">Saponaria officinalis</name>
    <name type="common">Common soapwort</name>
    <name type="synonym">Lychnis saponaria</name>
    <dbReference type="NCBI Taxonomy" id="3572"/>
    <lineage>
        <taxon>Eukaryota</taxon>
        <taxon>Viridiplantae</taxon>
        <taxon>Streptophyta</taxon>
        <taxon>Embryophyta</taxon>
        <taxon>Tracheophyta</taxon>
        <taxon>Spermatophyta</taxon>
        <taxon>Magnoliopsida</taxon>
        <taxon>eudicotyledons</taxon>
        <taxon>Gunneridae</taxon>
        <taxon>Pentapetalae</taxon>
        <taxon>Caryophyllales</taxon>
        <taxon>Caryophyllaceae</taxon>
        <taxon>Caryophylleae</taxon>
        <taxon>Saponaria</taxon>
    </lineage>
</organism>
<dbReference type="Pfam" id="PF03822">
    <property type="entry name" value="NAF"/>
    <property type="match status" value="1"/>
</dbReference>
<dbReference type="InterPro" id="IPR011009">
    <property type="entry name" value="Kinase-like_dom_sf"/>
</dbReference>
<gene>
    <name evidence="16" type="ORF">RND81_05G016500</name>
</gene>
<dbReference type="PROSITE" id="PS50011">
    <property type="entry name" value="PROTEIN_KINASE_DOM"/>
    <property type="match status" value="1"/>
</dbReference>
<evidence type="ECO:0000256" key="2">
    <source>
        <dbReference type="ARBA" id="ARBA00006234"/>
    </source>
</evidence>
<comment type="catalytic activity">
    <reaction evidence="9">
        <text>L-threonyl-[protein] + ATP = O-phospho-L-threonyl-[protein] + ADP + H(+)</text>
        <dbReference type="Rhea" id="RHEA:46608"/>
        <dbReference type="Rhea" id="RHEA-COMP:11060"/>
        <dbReference type="Rhea" id="RHEA-COMP:11605"/>
        <dbReference type="ChEBI" id="CHEBI:15378"/>
        <dbReference type="ChEBI" id="CHEBI:30013"/>
        <dbReference type="ChEBI" id="CHEBI:30616"/>
        <dbReference type="ChEBI" id="CHEBI:61977"/>
        <dbReference type="ChEBI" id="CHEBI:456216"/>
        <dbReference type="EC" id="2.7.11.1"/>
    </reaction>
</comment>
<dbReference type="PROSITE" id="PS50816">
    <property type="entry name" value="NAF"/>
    <property type="match status" value="1"/>
</dbReference>
<evidence type="ECO:0000256" key="4">
    <source>
        <dbReference type="ARBA" id="ARBA00022527"/>
    </source>
</evidence>